<evidence type="ECO:0000256" key="1">
    <source>
        <dbReference type="SAM" id="Coils"/>
    </source>
</evidence>
<keyword evidence="3" id="KW-1185">Reference proteome</keyword>
<accession>A0A923LIU4</accession>
<organism evidence="2 3">
    <name type="scientific">Mediterraneibacter hominis</name>
    <dbReference type="NCBI Taxonomy" id="2763054"/>
    <lineage>
        <taxon>Bacteria</taxon>
        <taxon>Bacillati</taxon>
        <taxon>Bacillota</taxon>
        <taxon>Clostridia</taxon>
        <taxon>Lachnospirales</taxon>
        <taxon>Lachnospiraceae</taxon>
        <taxon>Mediterraneibacter</taxon>
    </lineage>
</organism>
<dbReference type="RefSeq" id="WP_186876284.1">
    <property type="nucleotide sequence ID" value="NZ_JACOPF010000002.1"/>
</dbReference>
<sequence length="103" mass="11819">MDSIVNKLTEIEDAASAIVQHAEAQKEILDKEYDEKRRAFDTQLENKTLSQIEAIRAKLEENTRKLLESQSGAGNLTVEALKKEYEENHTKYAKELLNRITEV</sequence>
<comment type="caution">
    <text evidence="2">The sequence shown here is derived from an EMBL/GenBank/DDBJ whole genome shotgun (WGS) entry which is preliminary data.</text>
</comment>
<dbReference type="Proteomes" id="UP000652477">
    <property type="component" value="Unassembled WGS sequence"/>
</dbReference>
<evidence type="ECO:0000313" key="2">
    <source>
        <dbReference type="EMBL" id="MBC5689623.1"/>
    </source>
</evidence>
<keyword evidence="1" id="KW-0175">Coiled coil</keyword>
<name>A0A923LIU4_9FIRM</name>
<proteinExistence type="predicted"/>
<dbReference type="EMBL" id="JACOPF010000002">
    <property type="protein sequence ID" value="MBC5689623.1"/>
    <property type="molecule type" value="Genomic_DNA"/>
</dbReference>
<gene>
    <name evidence="2" type="ORF">H8S37_11895</name>
</gene>
<evidence type="ECO:0008006" key="4">
    <source>
        <dbReference type="Google" id="ProtNLM"/>
    </source>
</evidence>
<evidence type="ECO:0000313" key="3">
    <source>
        <dbReference type="Proteomes" id="UP000652477"/>
    </source>
</evidence>
<reference evidence="2" key="1">
    <citation type="submission" date="2020-08" db="EMBL/GenBank/DDBJ databases">
        <title>Genome public.</title>
        <authorList>
            <person name="Liu C."/>
            <person name="Sun Q."/>
        </authorList>
    </citation>
    <scope>NUCLEOTIDE SEQUENCE</scope>
    <source>
        <strain evidence="2">NSJ-55</strain>
    </source>
</reference>
<feature type="coiled-coil region" evidence="1">
    <location>
        <begin position="19"/>
        <end position="69"/>
    </location>
</feature>
<protein>
    <recommendedName>
        <fullName evidence="4">ATPase</fullName>
    </recommendedName>
</protein>
<dbReference type="AlphaFoldDB" id="A0A923LIU4"/>